<evidence type="ECO:0000256" key="2">
    <source>
        <dbReference type="ARBA" id="ARBA00004496"/>
    </source>
</evidence>
<reference evidence="6 7" key="1">
    <citation type="submission" date="2024-05" db="EMBL/GenBank/DDBJ databases">
        <title>Genetic variation in Jamaican populations of the coffee berry borer (Hypothenemus hampei).</title>
        <authorList>
            <person name="Errbii M."/>
            <person name="Myrie A."/>
        </authorList>
    </citation>
    <scope>NUCLEOTIDE SEQUENCE [LARGE SCALE GENOMIC DNA]</scope>
    <source>
        <strain evidence="6">JA-Hopewell-2020-01-JO</strain>
        <tissue evidence="6">Whole body</tissue>
    </source>
</reference>
<name>A0ABD1F7Q2_HYPHA</name>
<keyword evidence="7" id="KW-1185">Reference proteome</keyword>
<dbReference type="Pfam" id="PF14811">
    <property type="entry name" value="TPD"/>
    <property type="match status" value="1"/>
</dbReference>
<protein>
    <recommendedName>
        <fullName evidence="5">CDAN1-interacting nuclease 1</fullName>
    </recommendedName>
</protein>
<evidence type="ECO:0000256" key="1">
    <source>
        <dbReference type="ARBA" id="ARBA00004123"/>
    </source>
</evidence>
<dbReference type="PANTHER" id="PTHR31661:SF1">
    <property type="entry name" value="CDAN1-INTERACTING NUCLEASE 1"/>
    <property type="match status" value="1"/>
</dbReference>
<evidence type="ECO:0000313" key="7">
    <source>
        <dbReference type="Proteomes" id="UP001566132"/>
    </source>
</evidence>
<evidence type="ECO:0000256" key="3">
    <source>
        <dbReference type="ARBA" id="ARBA00022490"/>
    </source>
</evidence>
<proteinExistence type="predicted"/>
<evidence type="ECO:0000256" key="5">
    <source>
        <dbReference type="ARBA" id="ARBA00023480"/>
    </source>
</evidence>
<dbReference type="AlphaFoldDB" id="A0ABD1F7Q2"/>
<dbReference type="EMBL" id="JBDJPC010000002">
    <property type="protein sequence ID" value="KAL1512720.1"/>
    <property type="molecule type" value="Genomic_DNA"/>
</dbReference>
<dbReference type="Proteomes" id="UP001566132">
    <property type="component" value="Unassembled WGS sequence"/>
</dbReference>
<keyword evidence="3" id="KW-0963">Cytoplasm</keyword>
<comment type="caution">
    <text evidence="6">The sequence shown here is derived from an EMBL/GenBank/DDBJ whole genome shotgun (WGS) entry which is preliminary data.</text>
</comment>
<dbReference type="GO" id="GO:0005634">
    <property type="term" value="C:nucleus"/>
    <property type="evidence" value="ECO:0007669"/>
    <property type="project" value="UniProtKB-SubCell"/>
</dbReference>
<sequence length="282" mass="33209">MEVGLYKEIVSKMRNFRGLPKNCLKQLEESFPSVKPDTLSSIVNNEYQKKMKYGYGKTQNNRNLFWEMYNTSLKRGEEPGILVRLAEIHDIPPCLLARLILQKYFEVKPGKFLEKDSTVNINKYLKNACLISDPDLAYEVFLCSIFDNLYSPLQDAIRMSIGQQYEIRLHKEATQLGLTFRNEEYLRKLGYDKTPDLKMELPFLFEGIVINWIESKALFADEEVHNDYVKNQYLSYWNRFGPGLVIYWFGYLKTIVEPSNKRFIIRDHLPTNIIKFNDVNQL</sequence>
<keyword evidence="4" id="KW-0539">Nucleus</keyword>
<gene>
    <name evidence="6" type="ORF">ABEB36_002263</name>
</gene>
<comment type="subcellular location">
    <subcellularLocation>
        <location evidence="2">Cytoplasm</location>
    </subcellularLocation>
    <subcellularLocation>
        <location evidence="1">Nucleus</location>
    </subcellularLocation>
</comment>
<evidence type="ECO:0000256" key="4">
    <source>
        <dbReference type="ARBA" id="ARBA00023242"/>
    </source>
</evidence>
<organism evidence="6 7">
    <name type="scientific">Hypothenemus hampei</name>
    <name type="common">Coffee berry borer</name>
    <dbReference type="NCBI Taxonomy" id="57062"/>
    <lineage>
        <taxon>Eukaryota</taxon>
        <taxon>Metazoa</taxon>
        <taxon>Ecdysozoa</taxon>
        <taxon>Arthropoda</taxon>
        <taxon>Hexapoda</taxon>
        <taxon>Insecta</taxon>
        <taxon>Pterygota</taxon>
        <taxon>Neoptera</taxon>
        <taxon>Endopterygota</taxon>
        <taxon>Coleoptera</taxon>
        <taxon>Polyphaga</taxon>
        <taxon>Cucujiformia</taxon>
        <taxon>Curculionidae</taxon>
        <taxon>Scolytinae</taxon>
        <taxon>Hypothenemus</taxon>
    </lineage>
</organism>
<dbReference type="InterPro" id="IPR029404">
    <property type="entry name" value="CDIN1"/>
</dbReference>
<accession>A0ABD1F7Q2</accession>
<dbReference type="PANTHER" id="PTHR31661">
    <property type="entry name" value="SIMILAR TO CDNA SEQUENCE BC052040"/>
    <property type="match status" value="1"/>
</dbReference>
<evidence type="ECO:0000313" key="6">
    <source>
        <dbReference type="EMBL" id="KAL1512720.1"/>
    </source>
</evidence>
<dbReference type="GO" id="GO:0005737">
    <property type="term" value="C:cytoplasm"/>
    <property type="evidence" value="ECO:0007669"/>
    <property type="project" value="UniProtKB-SubCell"/>
</dbReference>